<name>A0A976MA55_THEOR</name>
<evidence type="ECO:0000256" key="2">
    <source>
        <dbReference type="ARBA" id="ARBA00025783"/>
    </source>
</evidence>
<feature type="compositionally biased region" description="Low complexity" evidence="8">
    <location>
        <begin position="214"/>
        <end position="235"/>
    </location>
</feature>
<evidence type="ECO:0000256" key="4">
    <source>
        <dbReference type="ARBA" id="ARBA00048740"/>
    </source>
</evidence>
<accession>A0A976MA55</accession>
<feature type="compositionally biased region" description="Polar residues" evidence="8">
    <location>
        <begin position="1"/>
        <end position="10"/>
    </location>
</feature>
<evidence type="ECO:0000313" key="9">
    <source>
        <dbReference type="EMBL" id="UKK00498.1"/>
    </source>
</evidence>
<comment type="catalytic activity">
    <reaction evidence="5">
        <text>a 5'-end (N(2),N(7)-dimethyl 5'-triphosphoguanosine)-ribonucleoside in snRNA + S-adenosyl-L-methionine = a 5'-end (N(2),N(2),N(7)-trimethyl 5'-triphosphoguanosine)-ribonucleoside in snRNA + S-adenosyl-L-homocysteine + H(+)</text>
        <dbReference type="Rhea" id="RHEA:78479"/>
        <dbReference type="Rhea" id="RHEA-COMP:19087"/>
        <dbReference type="Rhea" id="RHEA-COMP:19089"/>
        <dbReference type="ChEBI" id="CHEBI:15378"/>
        <dbReference type="ChEBI" id="CHEBI:57856"/>
        <dbReference type="ChEBI" id="CHEBI:59789"/>
        <dbReference type="ChEBI" id="CHEBI:167623"/>
        <dbReference type="ChEBI" id="CHEBI:172880"/>
    </reaction>
    <physiologicalReaction direction="left-to-right" evidence="5">
        <dbReference type="Rhea" id="RHEA:78480"/>
    </physiologicalReaction>
</comment>
<evidence type="ECO:0000256" key="8">
    <source>
        <dbReference type="SAM" id="MobiDB-lite"/>
    </source>
</evidence>
<feature type="region of interest" description="Disordered" evidence="8">
    <location>
        <begin position="1"/>
        <end position="21"/>
    </location>
</feature>
<dbReference type="PANTHER" id="PTHR14741">
    <property type="entry name" value="S-ADENOSYLMETHIONINE-DEPENDENT METHYLTRANSFERASE RELATED"/>
    <property type="match status" value="1"/>
</dbReference>
<comment type="similarity">
    <text evidence="2">Belongs to the methyltransferase superfamily. Trimethylguanosine synthase family.</text>
</comment>
<dbReference type="Gene3D" id="3.40.50.150">
    <property type="entry name" value="Vaccinia Virus protein VP39"/>
    <property type="match status" value="1"/>
</dbReference>
<dbReference type="Proteomes" id="UP000244811">
    <property type="component" value="Chromosome 1"/>
</dbReference>
<protein>
    <recommendedName>
        <fullName evidence="1">Trimethylguanosine synthase</fullName>
    </recommendedName>
    <alternativeName>
        <fullName evidence="7">Cap-specific guanine-N(2) methyltransferase</fullName>
    </alternativeName>
</protein>
<evidence type="ECO:0000256" key="6">
    <source>
        <dbReference type="ARBA" id="ARBA00049075"/>
    </source>
</evidence>
<dbReference type="Pfam" id="PF09445">
    <property type="entry name" value="Methyltransf_15"/>
    <property type="match status" value="1"/>
</dbReference>
<feature type="compositionally biased region" description="Basic and acidic residues" evidence="8">
    <location>
        <begin position="323"/>
        <end position="337"/>
    </location>
</feature>
<reference evidence="9" key="1">
    <citation type="submission" date="2022-07" db="EMBL/GenBank/DDBJ databases">
        <title>Evaluation of T. orientalis genome assembly methods using nanopore sequencing and analysis of variation between genomes.</title>
        <authorList>
            <person name="Yam J."/>
            <person name="Micallef M.L."/>
            <person name="Liu M."/>
            <person name="Djordjevic S.P."/>
            <person name="Bogema D.R."/>
            <person name="Jenkins C."/>
        </authorList>
    </citation>
    <scope>NUCLEOTIDE SEQUENCE</scope>
    <source>
        <strain evidence="9">Goon Nure</strain>
    </source>
</reference>
<feature type="compositionally biased region" description="Basic and acidic residues" evidence="8">
    <location>
        <begin position="60"/>
        <end position="97"/>
    </location>
</feature>
<comment type="catalytic activity">
    <reaction evidence="4">
        <text>a 5'-end (N(7)-methyl 5'-triphosphoguanosine)-ribonucleoside in snoRNA + S-adenosyl-L-methionine = a 5'-end (N(2),N(7)-dimethyl 5'-triphosphoguanosine)-ribonucleoside in snoRNA + S-adenosyl-L-homocysteine + H(+)</text>
        <dbReference type="Rhea" id="RHEA:78475"/>
        <dbReference type="Rhea" id="RHEA-COMP:19086"/>
        <dbReference type="Rhea" id="RHEA-COMP:19088"/>
        <dbReference type="ChEBI" id="CHEBI:15378"/>
        <dbReference type="ChEBI" id="CHEBI:57856"/>
        <dbReference type="ChEBI" id="CHEBI:59789"/>
        <dbReference type="ChEBI" id="CHEBI:156461"/>
        <dbReference type="ChEBI" id="CHEBI:172880"/>
    </reaction>
    <physiologicalReaction direction="left-to-right" evidence="4">
        <dbReference type="Rhea" id="RHEA:78476"/>
    </physiologicalReaction>
</comment>
<comment type="catalytic activity">
    <reaction evidence="6">
        <text>a 5'-end (N(7)-methyl 5'-triphosphoguanosine)-ribonucleoside in snRNA + S-adenosyl-L-methionine = a 5'-end (N(2),N(7)-dimethyl 5'-triphosphoguanosine)-ribonucleoside in snRNA + S-adenosyl-L-homocysteine + H(+)</text>
        <dbReference type="Rhea" id="RHEA:78471"/>
        <dbReference type="Rhea" id="RHEA-COMP:19085"/>
        <dbReference type="Rhea" id="RHEA-COMP:19087"/>
        <dbReference type="ChEBI" id="CHEBI:15378"/>
        <dbReference type="ChEBI" id="CHEBI:57856"/>
        <dbReference type="ChEBI" id="CHEBI:59789"/>
        <dbReference type="ChEBI" id="CHEBI:156461"/>
        <dbReference type="ChEBI" id="CHEBI:172880"/>
    </reaction>
    <physiologicalReaction direction="left-to-right" evidence="6">
        <dbReference type="Rhea" id="RHEA:78472"/>
    </physiologicalReaction>
</comment>
<dbReference type="GO" id="GO:0071164">
    <property type="term" value="F:RNA cap trimethylguanosine synthase activity"/>
    <property type="evidence" value="ECO:0007669"/>
    <property type="project" value="TreeGrafter"/>
</dbReference>
<dbReference type="SUPFAM" id="SSF53335">
    <property type="entry name" value="S-adenosyl-L-methionine-dependent methyltransferases"/>
    <property type="match status" value="1"/>
</dbReference>
<feature type="compositionally biased region" description="Polar residues" evidence="8">
    <location>
        <begin position="203"/>
        <end position="213"/>
    </location>
</feature>
<feature type="region of interest" description="Disordered" evidence="8">
    <location>
        <begin position="203"/>
        <end position="349"/>
    </location>
</feature>
<gene>
    <name evidence="9" type="ORF">MACK_000571</name>
</gene>
<dbReference type="PANTHER" id="PTHR14741:SF32">
    <property type="entry name" value="TRIMETHYLGUANOSINE SYNTHASE"/>
    <property type="match status" value="1"/>
</dbReference>
<evidence type="ECO:0000256" key="3">
    <source>
        <dbReference type="ARBA" id="ARBA00047418"/>
    </source>
</evidence>
<feature type="compositionally biased region" description="Acidic residues" evidence="8">
    <location>
        <begin position="274"/>
        <end position="306"/>
    </location>
</feature>
<feature type="compositionally biased region" description="Basic and acidic residues" evidence="8">
    <location>
        <begin position="250"/>
        <end position="263"/>
    </location>
</feature>
<evidence type="ECO:0000256" key="7">
    <source>
        <dbReference type="ARBA" id="ARBA00049790"/>
    </source>
</evidence>
<dbReference type="AlphaFoldDB" id="A0A976MA55"/>
<comment type="catalytic activity">
    <reaction evidence="3">
        <text>a 5'-end (N(2),N(7)-dimethyl 5'-triphosphoguanosine)-ribonucleoside in snoRNA + S-adenosyl-L-methionine = a 5'-end (N(2),N(2),N(7)-trimethyl 5'-triphosphoguanosine)-ribonucleoside in snoRNA + S-adenosyl-L-homocysteine + H(+)</text>
        <dbReference type="Rhea" id="RHEA:78507"/>
        <dbReference type="Rhea" id="RHEA-COMP:19088"/>
        <dbReference type="Rhea" id="RHEA-COMP:19090"/>
        <dbReference type="ChEBI" id="CHEBI:15378"/>
        <dbReference type="ChEBI" id="CHEBI:57856"/>
        <dbReference type="ChEBI" id="CHEBI:59789"/>
        <dbReference type="ChEBI" id="CHEBI:167623"/>
        <dbReference type="ChEBI" id="CHEBI:172880"/>
    </reaction>
    <physiologicalReaction direction="left-to-right" evidence="3">
        <dbReference type="Rhea" id="RHEA:78508"/>
    </physiologicalReaction>
</comment>
<proteinExistence type="inferred from homology"/>
<dbReference type="InterPro" id="IPR019012">
    <property type="entry name" value="RNA_cap_Gua-N2-MeTrfase"/>
</dbReference>
<evidence type="ECO:0000256" key="5">
    <source>
        <dbReference type="ARBA" id="ARBA00048763"/>
    </source>
</evidence>
<dbReference type="InterPro" id="IPR029063">
    <property type="entry name" value="SAM-dependent_MTases_sf"/>
</dbReference>
<dbReference type="EMBL" id="CP056069">
    <property type="protein sequence ID" value="UKK00498.1"/>
    <property type="molecule type" value="Genomic_DNA"/>
</dbReference>
<dbReference type="GO" id="GO:0005634">
    <property type="term" value="C:nucleus"/>
    <property type="evidence" value="ECO:0007669"/>
    <property type="project" value="TreeGrafter"/>
</dbReference>
<evidence type="ECO:0000313" key="10">
    <source>
        <dbReference type="Proteomes" id="UP000244811"/>
    </source>
</evidence>
<organism evidence="9 10">
    <name type="scientific">Theileria orientalis</name>
    <dbReference type="NCBI Taxonomy" id="68886"/>
    <lineage>
        <taxon>Eukaryota</taxon>
        <taxon>Sar</taxon>
        <taxon>Alveolata</taxon>
        <taxon>Apicomplexa</taxon>
        <taxon>Aconoidasida</taxon>
        <taxon>Piroplasmida</taxon>
        <taxon>Theileriidae</taxon>
        <taxon>Theileria</taxon>
    </lineage>
</organism>
<sequence>MGGKDSSSSPKKMKQRRNLSDYRVDGLKSNTLYLINLRFDFKRRRSIEGASESLSSRGDNPLDHRLNEDDGTEKVERDGIGEEYTNAKKHESNVKESLDVNADNTHNLIKDEGSGDGDKMVCCKSHLCFVAMEYHCLKYDRSSCPNTYFTKDSPEYTSFVVGNIFLKKDPDLQFDEAALCDASWEVESVHLCSRIHRLINAQSTGRTDTQSEGNTFAATTSTSTSNTNVNKGSSTDDAVHIFNSSDGNDVVDKLDMDDGREDNTSNGDYMDGTGDLDDAVNIDEENDSNEDNDIRDDSSSNDDSDADDSRYTHTSEGANHGDNTTHAEKEDPVHDTETSDTSTALDQPHRRDARILDPFCGIGGNLVHFANNFYFSMGVELDENRVKMCKNNLRVYEVTGTYAVINDDFFKFAEEFLKDPKGYFETKVNRPDLYRADQPQFDWVFLSPPWGGSNYKGSNNDETYVFEECFPEFYRCLELSSKLGKNITIFLPRSQSIVEIVKAASLNNFKFVLIDSFLMLPTFTKIRCCMFHLLNDVDVFSKNFKIKNAKRINYRDLSLLSPAKSKIDDTDDCENSKEGVEPDVDVHSPSDSLETVNIMPIRKYMFALNHINLMKIGLLMLLNENNLNVYNKFSLLFEQISANIVLDLVNTAIETYYSNGLSTQTGAKRTLGGTFFYLLKVNYNSTYKNIEKTFRRT</sequence>
<feature type="region of interest" description="Disordered" evidence="8">
    <location>
        <begin position="50"/>
        <end position="97"/>
    </location>
</feature>
<evidence type="ECO:0000256" key="1">
    <source>
        <dbReference type="ARBA" id="ARBA00018517"/>
    </source>
</evidence>